<dbReference type="InterPro" id="IPR010998">
    <property type="entry name" value="Integrase_recombinase_N"/>
</dbReference>
<keyword evidence="1" id="KW-0238">DNA-binding</keyword>
<dbReference type="CDD" id="cd01189">
    <property type="entry name" value="INT_ICEBs1_C_like"/>
    <property type="match status" value="1"/>
</dbReference>
<dbReference type="AlphaFoldDB" id="A0A9Y2IMG2"/>
<keyword evidence="5" id="KW-1185">Reference proteome</keyword>
<protein>
    <submittedName>
        <fullName evidence="4">Site-specific integrase</fullName>
    </submittedName>
</protein>
<dbReference type="KEGG" id="acab:QRX50_13585"/>
<dbReference type="SUPFAM" id="SSF56349">
    <property type="entry name" value="DNA breaking-rejoining enzymes"/>
    <property type="match status" value="1"/>
</dbReference>
<dbReference type="RefSeq" id="WP_285972295.1">
    <property type="nucleotide sequence ID" value="NZ_CP127294.1"/>
</dbReference>
<dbReference type="GO" id="GO:0003677">
    <property type="term" value="F:DNA binding"/>
    <property type="evidence" value="ECO:0007669"/>
    <property type="project" value="UniProtKB-KW"/>
</dbReference>
<evidence type="ECO:0000313" key="5">
    <source>
        <dbReference type="Proteomes" id="UP001236014"/>
    </source>
</evidence>
<dbReference type="InterPro" id="IPR050090">
    <property type="entry name" value="Tyrosine_recombinase_XerCD"/>
</dbReference>
<dbReference type="Pfam" id="PF00589">
    <property type="entry name" value="Phage_integrase"/>
    <property type="match status" value="1"/>
</dbReference>
<name>A0A9Y2IMG2_9PSEU</name>
<dbReference type="PROSITE" id="PS51898">
    <property type="entry name" value="TYR_RECOMBINASE"/>
    <property type="match status" value="1"/>
</dbReference>
<reference evidence="4 5" key="1">
    <citation type="submission" date="2023-06" db="EMBL/GenBank/DDBJ databases">
        <authorList>
            <person name="Oyuntsetseg B."/>
            <person name="Kim S.B."/>
        </authorList>
    </citation>
    <scope>NUCLEOTIDE SEQUENCE [LARGE SCALE GENOMIC DNA]</scope>
    <source>
        <strain evidence="4 5">2-15</strain>
    </source>
</reference>
<evidence type="ECO:0000313" key="4">
    <source>
        <dbReference type="EMBL" id="WIX81711.1"/>
    </source>
</evidence>
<dbReference type="PANTHER" id="PTHR30349">
    <property type="entry name" value="PHAGE INTEGRASE-RELATED"/>
    <property type="match status" value="1"/>
</dbReference>
<dbReference type="Gene3D" id="1.10.443.10">
    <property type="entry name" value="Intergrase catalytic core"/>
    <property type="match status" value="1"/>
</dbReference>
<proteinExistence type="predicted"/>
<gene>
    <name evidence="4" type="ORF">QRX50_13585</name>
</gene>
<dbReference type="Proteomes" id="UP001236014">
    <property type="component" value="Chromosome"/>
</dbReference>
<evidence type="ECO:0000259" key="3">
    <source>
        <dbReference type="PROSITE" id="PS51898"/>
    </source>
</evidence>
<dbReference type="EMBL" id="CP127294">
    <property type="protein sequence ID" value="WIX81711.1"/>
    <property type="molecule type" value="Genomic_DNA"/>
</dbReference>
<dbReference type="GO" id="GO:0006310">
    <property type="term" value="P:DNA recombination"/>
    <property type="evidence" value="ECO:0007669"/>
    <property type="project" value="UniProtKB-KW"/>
</dbReference>
<evidence type="ECO:0000256" key="2">
    <source>
        <dbReference type="ARBA" id="ARBA00023172"/>
    </source>
</evidence>
<organism evidence="4 5">
    <name type="scientific">Amycolatopsis carbonis</name>
    <dbReference type="NCBI Taxonomy" id="715471"/>
    <lineage>
        <taxon>Bacteria</taxon>
        <taxon>Bacillati</taxon>
        <taxon>Actinomycetota</taxon>
        <taxon>Actinomycetes</taxon>
        <taxon>Pseudonocardiales</taxon>
        <taxon>Pseudonocardiaceae</taxon>
        <taxon>Amycolatopsis</taxon>
    </lineage>
</organism>
<feature type="domain" description="Tyr recombinase" evidence="3">
    <location>
        <begin position="176"/>
        <end position="373"/>
    </location>
</feature>
<dbReference type="InterPro" id="IPR002104">
    <property type="entry name" value="Integrase_catalytic"/>
</dbReference>
<keyword evidence="2" id="KW-0233">DNA recombination</keyword>
<dbReference type="InterPro" id="IPR011010">
    <property type="entry name" value="DNA_brk_join_enz"/>
</dbReference>
<evidence type="ECO:0000256" key="1">
    <source>
        <dbReference type="ARBA" id="ARBA00023125"/>
    </source>
</evidence>
<sequence length="385" mass="42913">MARPPLPLGTWGKIRTYALTGGHRAVANYKDYDGVTRPVERVGATKTQAVNNLLEALRDRARRSSDGEIKPDTKVSVAASMWLKEVDESSKAARTKREYRDTWNRYLAGPLGERRVGDVRVSTVNRVIIETRDRHGRGAASHPKVVLSGIFSLVVRHDALDKNPVREIESLGTRKRKKERMVNSASISRVLGVFHASEDAKRWDLVDMADVLSGLGCRIGELLALDWDTSINFDAGTVRFHGTVIRVTGQGLFVQDHTKSRAGMRTVRPPAWVMDILKRRHADATSAWVFPSAAETLRDPDNTRARIRRVVAQTPFKGLHPHDFRHYVAGVLDDAGLTAREIADYLGHERISTTQEDYMERGVVGEDVGPALAARPKIELPKHEG</sequence>
<dbReference type="GO" id="GO:0015074">
    <property type="term" value="P:DNA integration"/>
    <property type="evidence" value="ECO:0007669"/>
    <property type="project" value="InterPro"/>
</dbReference>
<dbReference type="InterPro" id="IPR013762">
    <property type="entry name" value="Integrase-like_cat_sf"/>
</dbReference>
<accession>A0A9Y2IMG2</accession>
<dbReference type="Gene3D" id="1.10.150.130">
    <property type="match status" value="1"/>
</dbReference>